<comment type="caution">
    <text evidence="3">The sequence shown here is derived from an EMBL/GenBank/DDBJ whole genome shotgun (WGS) entry which is preliminary data.</text>
</comment>
<feature type="region of interest" description="Disordered" evidence="1">
    <location>
        <begin position="313"/>
        <end position="333"/>
    </location>
</feature>
<reference evidence="3 4" key="1">
    <citation type="submission" date="2019-06" db="EMBL/GenBank/DDBJ databases">
        <title>Sequencing the genomes of 1000 actinobacteria strains.</title>
        <authorList>
            <person name="Klenk H.-P."/>
        </authorList>
    </citation>
    <scope>NUCLEOTIDE SEQUENCE [LARGE SCALE GENOMIC DNA]</scope>
    <source>
        <strain evidence="3 4">DSM 21776</strain>
    </source>
</reference>
<sequence length="333" mass="38249">MTTDVSATPFVSVIFPTYNRRDVVQRTIEHLLAQDYPHDRFEIIVADNSSDSTPDMVLELAASSDVRIILQASTERLPAVKRNLALREARGDIAVFMNDDVWVTTDFISRHVAAHAAQADPVAVLGLVEQSGQMPQTAFTQWYQPFAYAEIADRAGADVSYRYHWSMNLSLPRQVMLDRNLVFHEDWAEIGHEDIELGYRWTRAGYRVVFEPRARGEHYHPHDLASACRLQASIGRGLRDLEVLIPEPDLLERYGVLSRRASWRGRLRMGVRTALFNRFTVPLLQPRLERVDRRARLAEWSYWKVMLHHTQHAYRTTPPRRPVPTTTTPGARA</sequence>
<name>A0A543PXQ9_9MICO</name>
<feature type="compositionally biased region" description="Low complexity" evidence="1">
    <location>
        <begin position="323"/>
        <end position="333"/>
    </location>
</feature>
<dbReference type="AlphaFoldDB" id="A0A543PXQ9"/>
<protein>
    <submittedName>
        <fullName evidence="3">GT2 family glycosyltransferase</fullName>
    </submittedName>
</protein>
<dbReference type="OrthoDB" id="5174363at2"/>
<dbReference type="InterPro" id="IPR050834">
    <property type="entry name" value="Glycosyltransf_2"/>
</dbReference>
<gene>
    <name evidence="3" type="ORF">FHX52_1984</name>
</gene>
<feature type="domain" description="Glycosyltransferase 2-like" evidence="2">
    <location>
        <begin position="12"/>
        <end position="129"/>
    </location>
</feature>
<keyword evidence="3" id="KW-0808">Transferase</keyword>
<dbReference type="SUPFAM" id="SSF53448">
    <property type="entry name" value="Nucleotide-diphospho-sugar transferases"/>
    <property type="match status" value="1"/>
</dbReference>
<evidence type="ECO:0000259" key="2">
    <source>
        <dbReference type="Pfam" id="PF00535"/>
    </source>
</evidence>
<evidence type="ECO:0000313" key="3">
    <source>
        <dbReference type="EMBL" id="TQN48831.1"/>
    </source>
</evidence>
<accession>A0A543PXQ9</accession>
<proteinExistence type="predicted"/>
<dbReference type="Proteomes" id="UP000320085">
    <property type="component" value="Unassembled WGS sequence"/>
</dbReference>
<evidence type="ECO:0000313" key="4">
    <source>
        <dbReference type="Proteomes" id="UP000320085"/>
    </source>
</evidence>
<dbReference type="GO" id="GO:0016740">
    <property type="term" value="F:transferase activity"/>
    <property type="evidence" value="ECO:0007669"/>
    <property type="project" value="UniProtKB-KW"/>
</dbReference>
<evidence type="ECO:0000256" key="1">
    <source>
        <dbReference type="SAM" id="MobiDB-lite"/>
    </source>
</evidence>
<dbReference type="Gene3D" id="3.90.550.10">
    <property type="entry name" value="Spore Coat Polysaccharide Biosynthesis Protein SpsA, Chain A"/>
    <property type="match status" value="1"/>
</dbReference>
<dbReference type="InterPro" id="IPR029044">
    <property type="entry name" value="Nucleotide-diphossugar_trans"/>
</dbReference>
<dbReference type="EMBL" id="VFQF01000001">
    <property type="protein sequence ID" value="TQN48831.1"/>
    <property type="molecule type" value="Genomic_DNA"/>
</dbReference>
<dbReference type="RefSeq" id="WP_141821718.1">
    <property type="nucleotide sequence ID" value="NZ_BAAAQC010000013.1"/>
</dbReference>
<organism evidence="3 4">
    <name type="scientific">Humibacillus xanthopallidus</name>
    <dbReference type="NCBI Taxonomy" id="412689"/>
    <lineage>
        <taxon>Bacteria</taxon>
        <taxon>Bacillati</taxon>
        <taxon>Actinomycetota</taxon>
        <taxon>Actinomycetes</taxon>
        <taxon>Micrococcales</taxon>
        <taxon>Intrasporangiaceae</taxon>
        <taxon>Humibacillus</taxon>
    </lineage>
</organism>
<dbReference type="InterPro" id="IPR001173">
    <property type="entry name" value="Glyco_trans_2-like"/>
</dbReference>
<dbReference type="PANTHER" id="PTHR43685">
    <property type="entry name" value="GLYCOSYLTRANSFERASE"/>
    <property type="match status" value="1"/>
</dbReference>
<dbReference type="PANTHER" id="PTHR43685:SF3">
    <property type="entry name" value="SLR2126 PROTEIN"/>
    <property type="match status" value="1"/>
</dbReference>
<dbReference type="Pfam" id="PF00535">
    <property type="entry name" value="Glycos_transf_2"/>
    <property type="match status" value="1"/>
</dbReference>